<dbReference type="AlphaFoldDB" id="B0D920"/>
<feature type="region of interest" description="Disordered" evidence="1">
    <location>
        <begin position="271"/>
        <end position="299"/>
    </location>
</feature>
<accession>B0D920</accession>
<protein>
    <submittedName>
        <fullName evidence="3">Predicted protein</fullName>
    </submittedName>
</protein>
<dbReference type="GeneID" id="6075797"/>
<dbReference type="Proteomes" id="UP000001194">
    <property type="component" value="Unassembled WGS sequence"/>
</dbReference>
<dbReference type="InParanoid" id="B0D920"/>
<sequence length="370" mass="40536">MGKVENFETPIPASRVPNIMERPRRSTRTPAKTPLELSTPTKRVKRKAVEVVDPKESLRVLLQSPKSLLTTTNISDIINLSTWSLLSPESQTALRALLPPTAFTAYQESLGPDHPAFNANASSAMDVDSPSTPLGELNPSIFNDPHFLAAAHTFQDHLYSNWLSDAHSEKVRVFLEGIRDGSLAAPWKDEVWEKDHPETPVTALANEPESGARAGGAAEIKLITLAKNGVIRVGDVIAYSRHFSTHQLLIEKDVIVQSIHPSSHALTVLASPSTTKSLPPPLLSTHPSDPEPPTRSMTITSPTMLETGLLDMDGRIEKVQRPNGNAWKRVSVWRWRDGVGGVGGEGGERGGRENHGTLFYLRGCYYNDMI</sequence>
<dbReference type="EMBL" id="DS547100">
    <property type="protein sequence ID" value="EDR09178.1"/>
    <property type="molecule type" value="Genomic_DNA"/>
</dbReference>
<name>B0D920_LACBS</name>
<dbReference type="HOGENOM" id="CLU_758690_0_0_1"/>
<proteinExistence type="predicted"/>
<dbReference type="Pfam" id="PF13919">
    <property type="entry name" value="ASXH"/>
    <property type="match status" value="1"/>
</dbReference>
<dbReference type="STRING" id="486041.B0D920"/>
<dbReference type="OrthoDB" id="2289918at2759"/>
<organism evidence="4">
    <name type="scientific">Laccaria bicolor (strain S238N-H82 / ATCC MYA-4686)</name>
    <name type="common">Bicoloured deceiver</name>
    <name type="synonym">Laccaria laccata var. bicolor</name>
    <dbReference type="NCBI Taxonomy" id="486041"/>
    <lineage>
        <taxon>Eukaryota</taxon>
        <taxon>Fungi</taxon>
        <taxon>Dikarya</taxon>
        <taxon>Basidiomycota</taxon>
        <taxon>Agaricomycotina</taxon>
        <taxon>Agaricomycetes</taxon>
        <taxon>Agaricomycetidae</taxon>
        <taxon>Agaricales</taxon>
        <taxon>Agaricineae</taxon>
        <taxon>Hydnangiaceae</taxon>
        <taxon>Laccaria</taxon>
    </lineage>
</organism>
<feature type="compositionally biased region" description="Low complexity" evidence="1">
    <location>
        <begin position="271"/>
        <end position="287"/>
    </location>
</feature>
<dbReference type="KEGG" id="lbc:LACBIDRAFT_296539"/>
<keyword evidence="4" id="KW-1185">Reference proteome</keyword>
<dbReference type="RefSeq" id="XP_001880491.1">
    <property type="nucleotide sequence ID" value="XM_001880456.1"/>
</dbReference>
<gene>
    <name evidence="3" type="ORF">LACBIDRAFT_296539</name>
</gene>
<feature type="domain" description="ASX DEUBAD" evidence="2">
    <location>
        <begin position="53"/>
        <end position="197"/>
    </location>
</feature>
<dbReference type="InterPro" id="IPR028020">
    <property type="entry name" value="ASX_DEUBAD_dom"/>
</dbReference>
<evidence type="ECO:0000256" key="1">
    <source>
        <dbReference type="SAM" id="MobiDB-lite"/>
    </source>
</evidence>
<evidence type="ECO:0000313" key="3">
    <source>
        <dbReference type="EMBL" id="EDR09178.1"/>
    </source>
</evidence>
<evidence type="ECO:0000313" key="4">
    <source>
        <dbReference type="Proteomes" id="UP000001194"/>
    </source>
</evidence>
<reference evidence="3 4" key="1">
    <citation type="journal article" date="2008" name="Nature">
        <title>The genome of Laccaria bicolor provides insights into mycorrhizal symbiosis.</title>
        <authorList>
            <person name="Martin F."/>
            <person name="Aerts A."/>
            <person name="Ahren D."/>
            <person name="Brun A."/>
            <person name="Danchin E.G.J."/>
            <person name="Duchaussoy F."/>
            <person name="Gibon J."/>
            <person name="Kohler A."/>
            <person name="Lindquist E."/>
            <person name="Pereda V."/>
            <person name="Salamov A."/>
            <person name="Shapiro H.J."/>
            <person name="Wuyts J."/>
            <person name="Blaudez D."/>
            <person name="Buee M."/>
            <person name="Brokstein P."/>
            <person name="Canbaeck B."/>
            <person name="Cohen D."/>
            <person name="Courty P.E."/>
            <person name="Coutinho P.M."/>
            <person name="Delaruelle C."/>
            <person name="Detter J.C."/>
            <person name="Deveau A."/>
            <person name="DiFazio S."/>
            <person name="Duplessis S."/>
            <person name="Fraissinet-Tachet L."/>
            <person name="Lucic E."/>
            <person name="Frey-Klett P."/>
            <person name="Fourrey C."/>
            <person name="Feussner I."/>
            <person name="Gay G."/>
            <person name="Grimwood J."/>
            <person name="Hoegger P.J."/>
            <person name="Jain P."/>
            <person name="Kilaru S."/>
            <person name="Labbe J."/>
            <person name="Lin Y.C."/>
            <person name="Legue V."/>
            <person name="Le Tacon F."/>
            <person name="Marmeisse R."/>
            <person name="Melayah D."/>
            <person name="Montanini B."/>
            <person name="Muratet M."/>
            <person name="Nehls U."/>
            <person name="Niculita-Hirzel H."/>
            <person name="Oudot-Le Secq M.P."/>
            <person name="Peter M."/>
            <person name="Quesneville H."/>
            <person name="Rajashekar B."/>
            <person name="Reich M."/>
            <person name="Rouhier N."/>
            <person name="Schmutz J."/>
            <person name="Yin T."/>
            <person name="Chalot M."/>
            <person name="Henrissat B."/>
            <person name="Kuees U."/>
            <person name="Lucas S."/>
            <person name="Van de Peer Y."/>
            <person name="Podila G.K."/>
            <person name="Polle A."/>
            <person name="Pukkila P.J."/>
            <person name="Richardson P.M."/>
            <person name="Rouze P."/>
            <person name="Sanders I.R."/>
            <person name="Stajich J.E."/>
            <person name="Tunlid A."/>
            <person name="Tuskan G."/>
            <person name="Grigoriev I.V."/>
        </authorList>
    </citation>
    <scope>NUCLEOTIDE SEQUENCE [LARGE SCALE GENOMIC DNA]</scope>
    <source>
        <strain evidence="4">S238N-H82 / ATCC MYA-4686</strain>
    </source>
</reference>
<evidence type="ECO:0000259" key="2">
    <source>
        <dbReference type="Pfam" id="PF13919"/>
    </source>
</evidence>